<evidence type="ECO:0000256" key="2">
    <source>
        <dbReference type="ARBA" id="ARBA00010841"/>
    </source>
</evidence>
<evidence type="ECO:0000256" key="3">
    <source>
        <dbReference type="ARBA" id="ARBA00014087"/>
    </source>
</evidence>
<dbReference type="SMART" id="SM00320">
    <property type="entry name" value="WD40"/>
    <property type="match status" value="2"/>
</dbReference>
<dbReference type="Pfam" id="PF00400">
    <property type="entry name" value="WD40"/>
    <property type="match status" value="1"/>
</dbReference>
<evidence type="ECO:0000256" key="6">
    <source>
        <dbReference type="ARBA" id="ARBA00023273"/>
    </source>
</evidence>
<accession>A0A0W8D8K0</accession>
<reference evidence="10 11" key="1">
    <citation type="submission" date="2015-11" db="EMBL/GenBank/DDBJ databases">
        <title>Genomes and virulence difference between two physiological races of Phytophthora nicotianae.</title>
        <authorList>
            <person name="Liu H."/>
            <person name="Ma X."/>
            <person name="Yu H."/>
            <person name="Fang D."/>
            <person name="Li Y."/>
            <person name="Wang X."/>
            <person name="Wang W."/>
            <person name="Dong Y."/>
            <person name="Xiao B."/>
        </authorList>
    </citation>
    <scope>NUCLEOTIDE SEQUENCE [LARGE SCALE GENOMIC DNA]</scope>
    <source>
        <strain evidence="11">race 0</strain>
    </source>
</reference>
<feature type="coiled-coil region" evidence="8">
    <location>
        <begin position="489"/>
        <end position="523"/>
    </location>
</feature>
<dbReference type="STRING" id="4790.A0A0W8D8K0"/>
<dbReference type="InterPro" id="IPR001680">
    <property type="entry name" value="WD40_rpt"/>
</dbReference>
<dbReference type="InterPro" id="IPR036322">
    <property type="entry name" value="WD40_repeat_dom_sf"/>
</dbReference>
<comment type="similarity">
    <text evidence="2">Belongs to the CFAP157 family.</text>
</comment>
<evidence type="ECO:0000256" key="7">
    <source>
        <dbReference type="PROSITE-ProRule" id="PRU00221"/>
    </source>
</evidence>
<feature type="region of interest" description="Disordered" evidence="9">
    <location>
        <begin position="545"/>
        <end position="589"/>
    </location>
</feature>
<keyword evidence="5" id="KW-0969">Cilium</keyword>
<dbReference type="InterPro" id="IPR038844">
    <property type="entry name" value="CFAP157"/>
</dbReference>
<sequence length="672" mass="76076">MRLHASMHRESRNDPHAAATMSLAVAHQAGVTSLTYTPDGRFLLSNGMDEKLRLWNATSGEHQFMNYEGVRRAQPRAARNVQMAAVQEGGAWESTLVFVPNGSEGALTSYRVFGDSGAPIGSATAHYQQVTACLYRKTTRELYSAGEDGLIMKWKPPPVDLYPDIFDNENVDTGGQNGDSEAIAGATIGDEDAWSDDEEPGTTGAPTGNGSLLSATDFFGKTDVGGLDKFKTIAFRALHEQKLEEELYQTKQENERLKQANAQVTRALEELQISFEANIDDRERVLAFKSKKIDELHNRVREYETINASLLQTINGSGRAEGDTSISQSNTNTTTNSSAESTGTETETRARMMTLINAGKPLFHPLDTCKEQEYKQLYEESQRQCAELTQTALENEAAIRETRLAKFNKQDSDTQIEQLQSQLAAMALEKDELEHHLERKLILENDRLRREKEAELQAFHDAMRTQMRMQLDVTTQRTVEENERVQLELRYQSSQLEKMIKQIDELRAENKRTKQEMHVFEEMNAGLSKKLKFYEQLFAKMQLKDEQKSKQVDNQQPRTPVGPPSSRRTPRKPPLPVLSTVNQAKPTSPEPALYCMGSPHGSYFTPESESLRTSRYPEFEPGPNDPQTPYQLNAITDVLEKHLQSREFTKKQVVAVLRYHHDQYQRRESVSF</sequence>
<evidence type="ECO:0000256" key="5">
    <source>
        <dbReference type="ARBA" id="ARBA00023069"/>
    </source>
</evidence>
<dbReference type="PANTHER" id="PTHR31954">
    <property type="entry name" value="CILIA- AND FLAGELLA-ASSOCIATED PROTEIN 157"/>
    <property type="match status" value="1"/>
</dbReference>
<dbReference type="PROSITE" id="PS50082">
    <property type="entry name" value="WD_REPEATS_2"/>
    <property type="match status" value="1"/>
</dbReference>
<feature type="compositionally biased region" description="Acidic residues" evidence="9">
    <location>
        <begin position="191"/>
        <end position="200"/>
    </location>
</feature>
<feature type="region of interest" description="Disordered" evidence="9">
    <location>
        <begin position="191"/>
        <end position="210"/>
    </location>
</feature>
<evidence type="ECO:0000313" key="10">
    <source>
        <dbReference type="EMBL" id="KUF92667.1"/>
    </source>
</evidence>
<evidence type="ECO:0000313" key="11">
    <source>
        <dbReference type="Proteomes" id="UP000052943"/>
    </source>
</evidence>
<dbReference type="EMBL" id="LNFO01001317">
    <property type="protein sequence ID" value="KUF92667.1"/>
    <property type="molecule type" value="Genomic_DNA"/>
</dbReference>
<dbReference type="SUPFAM" id="SSF50978">
    <property type="entry name" value="WD40 repeat-like"/>
    <property type="match status" value="1"/>
</dbReference>
<proteinExistence type="inferred from homology"/>
<keyword evidence="4 8" id="KW-0175">Coiled coil</keyword>
<keyword evidence="6" id="KW-0966">Cell projection</keyword>
<evidence type="ECO:0000256" key="1">
    <source>
        <dbReference type="ARBA" id="ARBA00004138"/>
    </source>
</evidence>
<dbReference type="Proteomes" id="UP000052943">
    <property type="component" value="Unassembled WGS sequence"/>
</dbReference>
<feature type="compositionally biased region" description="Low complexity" evidence="9">
    <location>
        <begin position="324"/>
        <end position="345"/>
    </location>
</feature>
<dbReference type="OrthoDB" id="166611at2759"/>
<organism evidence="10 11">
    <name type="scientific">Phytophthora nicotianae</name>
    <name type="common">Potato buckeye rot agent</name>
    <name type="synonym">Phytophthora parasitica</name>
    <dbReference type="NCBI Taxonomy" id="4792"/>
    <lineage>
        <taxon>Eukaryota</taxon>
        <taxon>Sar</taxon>
        <taxon>Stramenopiles</taxon>
        <taxon>Oomycota</taxon>
        <taxon>Peronosporomycetes</taxon>
        <taxon>Peronosporales</taxon>
        <taxon>Peronosporaceae</taxon>
        <taxon>Phytophthora</taxon>
    </lineage>
</organism>
<protein>
    <recommendedName>
        <fullName evidence="3">Cilia- and flagella-associated protein 157</fullName>
    </recommendedName>
</protein>
<dbReference type="GO" id="GO:0036064">
    <property type="term" value="C:ciliary basal body"/>
    <property type="evidence" value="ECO:0007669"/>
    <property type="project" value="TreeGrafter"/>
</dbReference>
<dbReference type="PROSITE" id="PS50294">
    <property type="entry name" value="WD_REPEATS_REGION"/>
    <property type="match status" value="1"/>
</dbReference>
<feature type="coiled-coil region" evidence="8">
    <location>
        <begin position="371"/>
        <end position="436"/>
    </location>
</feature>
<comment type="caution">
    <text evidence="10">The sequence shown here is derived from an EMBL/GenBank/DDBJ whole genome shotgun (WGS) entry which is preliminary data.</text>
</comment>
<dbReference type="GO" id="GO:0008017">
    <property type="term" value="F:microtubule binding"/>
    <property type="evidence" value="ECO:0007669"/>
    <property type="project" value="TreeGrafter"/>
</dbReference>
<dbReference type="PANTHER" id="PTHR31954:SF1">
    <property type="entry name" value="CILIA- AND FLAGELLA-ASSOCIATED PROTEIN 157"/>
    <property type="match status" value="1"/>
</dbReference>
<keyword evidence="7" id="KW-0853">WD repeat</keyword>
<comment type="subcellular location">
    <subcellularLocation>
        <location evidence="1">Cell projection</location>
        <location evidence="1">Cilium</location>
    </subcellularLocation>
</comment>
<evidence type="ECO:0000256" key="8">
    <source>
        <dbReference type="SAM" id="Coils"/>
    </source>
</evidence>
<dbReference type="InterPro" id="IPR015943">
    <property type="entry name" value="WD40/YVTN_repeat-like_dom_sf"/>
</dbReference>
<feature type="region of interest" description="Disordered" evidence="9">
    <location>
        <begin position="317"/>
        <end position="346"/>
    </location>
</feature>
<feature type="repeat" description="WD" evidence="7">
    <location>
        <begin position="24"/>
        <end position="65"/>
    </location>
</feature>
<gene>
    <name evidence="10" type="ORF">AM587_10002274</name>
</gene>
<name>A0A0W8D8K0_PHYNI</name>
<evidence type="ECO:0000256" key="4">
    <source>
        <dbReference type="ARBA" id="ARBA00023054"/>
    </source>
</evidence>
<feature type="coiled-coil region" evidence="8">
    <location>
        <begin position="240"/>
        <end position="313"/>
    </location>
</feature>
<dbReference type="Gene3D" id="2.130.10.10">
    <property type="entry name" value="YVTN repeat-like/Quinoprotein amine dehydrogenase"/>
    <property type="match status" value="1"/>
</dbReference>
<dbReference type="AlphaFoldDB" id="A0A0W8D8K0"/>
<evidence type="ECO:0000256" key="9">
    <source>
        <dbReference type="SAM" id="MobiDB-lite"/>
    </source>
</evidence>